<keyword evidence="5" id="KW-1185">Reference proteome</keyword>
<dbReference type="InterPro" id="IPR027387">
    <property type="entry name" value="Cytb/b6-like_sf"/>
</dbReference>
<dbReference type="Proteomes" id="UP001332192">
    <property type="component" value="Chromosome"/>
</dbReference>
<dbReference type="Pfam" id="PF00033">
    <property type="entry name" value="Cytochrome_B"/>
    <property type="match status" value="1"/>
</dbReference>
<dbReference type="InterPro" id="IPR048259">
    <property type="entry name" value="Cytochrome_b_N_euk/bac"/>
</dbReference>
<proteinExistence type="predicted"/>
<protein>
    <submittedName>
        <fullName evidence="4">Selenite/tellurite reduction operon b-type cytochrome ExtP</fullName>
    </submittedName>
</protein>
<evidence type="ECO:0000259" key="3">
    <source>
        <dbReference type="PROSITE" id="PS51002"/>
    </source>
</evidence>
<sequence length="257" mass="29602">MGAIIRWVKSTRLFRSIYREGYPTTPRTRVAVILNSLALHLHPVRVPRRATRVTYTWGLGGLSVYMFVLLTITGVFLMWYYIPSTQDAYWSIRFIESEVTFGQFMRNLHRWAAHGMVIIVFLHMCRVFYTGAYKPPREFNWVIGVALLTITFLLSFTGYLLPWDQLAYWAITVGTNMGGATPFIGDQVRRMLLGGLDIGQATLVRWYTLHVIFLPLLTIVLMSLHFWRVRKDGNISTPVLEDEPEPPGYPPVIEQEG</sequence>
<dbReference type="PANTHER" id="PTHR19271:SF16">
    <property type="entry name" value="CYTOCHROME B"/>
    <property type="match status" value="1"/>
</dbReference>
<dbReference type="CDD" id="cd00284">
    <property type="entry name" value="Cytochrome_b_N"/>
    <property type="match status" value="1"/>
</dbReference>
<dbReference type="SUPFAM" id="SSF81342">
    <property type="entry name" value="Transmembrane di-heme cytochromes"/>
    <property type="match status" value="1"/>
</dbReference>
<dbReference type="EMBL" id="CP141615">
    <property type="protein sequence ID" value="WRP16431.1"/>
    <property type="molecule type" value="Genomic_DNA"/>
</dbReference>
<keyword evidence="2" id="KW-1133">Transmembrane helix</keyword>
<feature type="transmembrane region" description="Helical" evidence="2">
    <location>
        <begin position="141"/>
        <end position="160"/>
    </location>
</feature>
<evidence type="ECO:0000256" key="1">
    <source>
        <dbReference type="SAM" id="MobiDB-lite"/>
    </source>
</evidence>
<dbReference type="NCBIfam" id="NF040969">
    <property type="entry name" value="cytb_ExtP"/>
    <property type="match status" value="1"/>
</dbReference>
<keyword evidence="2" id="KW-0812">Transmembrane</keyword>
<accession>A0ABZ1BUU4</accession>
<dbReference type="InterPro" id="IPR005797">
    <property type="entry name" value="Cyt_b/b6_N"/>
</dbReference>
<evidence type="ECO:0000313" key="5">
    <source>
        <dbReference type="Proteomes" id="UP001332192"/>
    </source>
</evidence>
<feature type="transmembrane region" description="Helical" evidence="2">
    <location>
        <begin position="111"/>
        <end position="129"/>
    </location>
</feature>
<dbReference type="InterPro" id="IPR016174">
    <property type="entry name" value="Di-haem_cyt_TM"/>
</dbReference>
<feature type="transmembrane region" description="Helical" evidence="2">
    <location>
        <begin position="206"/>
        <end position="227"/>
    </location>
</feature>
<dbReference type="Gene3D" id="1.20.810.10">
    <property type="entry name" value="Cytochrome Bc1 Complex, Chain C"/>
    <property type="match status" value="1"/>
</dbReference>
<organism evidence="4 5">
    <name type="scientific">Carboxydichorda subterranea</name>
    <dbReference type="NCBI Taxonomy" id="3109565"/>
    <lineage>
        <taxon>Bacteria</taxon>
        <taxon>Bacillati</taxon>
        <taxon>Bacillota</taxon>
        <taxon>Limnochordia</taxon>
        <taxon>Limnochordales</taxon>
        <taxon>Geochordaceae</taxon>
        <taxon>Carboxydichorda</taxon>
    </lineage>
</organism>
<evidence type="ECO:0000256" key="2">
    <source>
        <dbReference type="SAM" id="Phobius"/>
    </source>
</evidence>
<dbReference type="PROSITE" id="PS51002">
    <property type="entry name" value="CYTB_NTER"/>
    <property type="match status" value="1"/>
</dbReference>
<keyword evidence="2" id="KW-0472">Membrane</keyword>
<feature type="transmembrane region" description="Helical" evidence="2">
    <location>
        <begin position="55"/>
        <end position="82"/>
    </location>
</feature>
<dbReference type="RefSeq" id="WP_324715704.1">
    <property type="nucleotide sequence ID" value="NZ_CP141615.1"/>
</dbReference>
<feature type="domain" description="Cytochrome b/b6 N-terminal region profile" evidence="3">
    <location>
        <begin position="22"/>
        <end position="238"/>
    </location>
</feature>
<evidence type="ECO:0000313" key="4">
    <source>
        <dbReference type="EMBL" id="WRP16431.1"/>
    </source>
</evidence>
<gene>
    <name evidence="4" type="primary">extP</name>
    <name evidence="4" type="ORF">U7230_10015</name>
</gene>
<feature type="transmembrane region" description="Helical" evidence="2">
    <location>
        <begin position="166"/>
        <end position="185"/>
    </location>
</feature>
<reference evidence="4 5" key="1">
    <citation type="journal article" date="2024" name="Front. Microbiol.">
        <title>Novel thermophilic genera Geochorda gen. nov. and Carboxydochorda gen. nov. from the deep terrestrial subsurface reveal the ecophysiological diversity in the class Limnochordia.</title>
        <authorList>
            <person name="Karnachuk O.V."/>
            <person name="Lukina A.P."/>
            <person name="Avakyan M.R."/>
            <person name="Kadnikov V.V."/>
            <person name="Begmatov S."/>
            <person name="Beletsky A.V."/>
            <person name="Vlasova K.G."/>
            <person name="Novikov A.A."/>
            <person name="Shcherbakova V.A."/>
            <person name="Mardanov A.V."/>
            <person name="Ravin N.V."/>
        </authorList>
    </citation>
    <scope>NUCLEOTIDE SEQUENCE [LARGE SCALE GENOMIC DNA]</scope>
    <source>
        <strain evidence="4 5">L945</strain>
    </source>
</reference>
<name>A0ABZ1BUU4_9FIRM</name>
<dbReference type="PANTHER" id="PTHR19271">
    <property type="entry name" value="CYTOCHROME B"/>
    <property type="match status" value="1"/>
</dbReference>
<feature type="region of interest" description="Disordered" evidence="1">
    <location>
        <begin position="237"/>
        <end position="257"/>
    </location>
</feature>